<proteinExistence type="predicted"/>
<reference evidence="4" key="1">
    <citation type="submission" date="2022-11" db="UniProtKB">
        <authorList>
            <consortium name="WormBaseParasite"/>
        </authorList>
    </citation>
    <scope>IDENTIFICATION</scope>
</reference>
<organism evidence="3 4">
    <name type="scientific">Acrobeloides nanus</name>
    <dbReference type="NCBI Taxonomy" id="290746"/>
    <lineage>
        <taxon>Eukaryota</taxon>
        <taxon>Metazoa</taxon>
        <taxon>Ecdysozoa</taxon>
        <taxon>Nematoda</taxon>
        <taxon>Chromadorea</taxon>
        <taxon>Rhabditida</taxon>
        <taxon>Tylenchina</taxon>
        <taxon>Cephalobomorpha</taxon>
        <taxon>Cephaloboidea</taxon>
        <taxon>Cephalobidae</taxon>
        <taxon>Acrobeloides</taxon>
    </lineage>
</organism>
<evidence type="ECO:0000313" key="3">
    <source>
        <dbReference type="Proteomes" id="UP000887540"/>
    </source>
</evidence>
<keyword evidence="3" id="KW-1185">Reference proteome</keyword>
<feature type="compositionally biased region" description="Polar residues" evidence="1">
    <location>
        <begin position="407"/>
        <end position="422"/>
    </location>
</feature>
<feature type="compositionally biased region" description="Low complexity" evidence="1">
    <location>
        <begin position="449"/>
        <end position="464"/>
    </location>
</feature>
<keyword evidence="2" id="KW-0732">Signal</keyword>
<feature type="compositionally biased region" description="Polar residues" evidence="1">
    <location>
        <begin position="342"/>
        <end position="367"/>
    </location>
</feature>
<protein>
    <submittedName>
        <fullName evidence="4">Enamelin</fullName>
    </submittedName>
</protein>
<evidence type="ECO:0000256" key="2">
    <source>
        <dbReference type="SAM" id="SignalP"/>
    </source>
</evidence>
<accession>A0A914CTX4</accession>
<dbReference type="WBParaSite" id="ACRNAN_scaffold1371.g23644.t2">
    <property type="protein sequence ID" value="ACRNAN_scaffold1371.g23644.t2"/>
    <property type="gene ID" value="ACRNAN_scaffold1371.g23644"/>
</dbReference>
<dbReference type="AlphaFoldDB" id="A0A914CTX4"/>
<feature type="compositionally biased region" description="Pro residues" evidence="1">
    <location>
        <begin position="201"/>
        <end position="215"/>
    </location>
</feature>
<dbReference type="Proteomes" id="UP000887540">
    <property type="component" value="Unplaced"/>
</dbReference>
<evidence type="ECO:0000313" key="4">
    <source>
        <dbReference type="WBParaSite" id="ACRNAN_scaffold1371.g23644.t2"/>
    </source>
</evidence>
<feature type="region of interest" description="Disordered" evidence="1">
    <location>
        <begin position="198"/>
        <end position="245"/>
    </location>
</feature>
<feature type="chain" id="PRO_5037838856" evidence="2">
    <location>
        <begin position="24"/>
        <end position="472"/>
    </location>
</feature>
<feature type="compositionally biased region" description="Polar residues" evidence="1">
    <location>
        <begin position="385"/>
        <end position="395"/>
    </location>
</feature>
<sequence length="472" mass="53983">MVYRMKFSIKCILLAILVQSILGHCPYEHRGDYWNRYWDRYFQYYNPNPQNPYSTRWHYLQPGFFNSPKMFAIDPAFYESPEGLRYQALYNKCSEKNPDGSCRKNGPTELLPGGLGTRPGFEPGFARQGIPPEFARQGPSPEFTRQGIPPEFARQGPSPEFSRQGIPPEFARQGPSPEFTRQGIPPEFARQGAYLEFTRQGPPPELSRQRPPPIPNDEWSNAPLEAPLQIPRPRPDPYENNIPRSQIGLLNEFDQAPPPYYGSAERQIFENIRQSKIVRPRPAMPALYRGIDESKFEGISPTTVDPRPEVGEERETPDYEKVYEKYYKEYQEYVNRYRQADRSLSTPDDQYNPSLSQVSGHSTSLSIHDSDTAGNGGSIVRPAHQQDSYTTNQYPRNPADRAELPWFQTQMQNRPSNQNQPRPDSPRFVRPSTEPRSMVPQRGVETHAAKPPTHASTTSTTTTTVGPKQSRN</sequence>
<feature type="compositionally biased region" description="Basic and acidic residues" evidence="1">
    <location>
        <begin position="306"/>
        <end position="318"/>
    </location>
</feature>
<name>A0A914CTX4_9BILA</name>
<feature type="region of interest" description="Disordered" evidence="1">
    <location>
        <begin position="130"/>
        <end position="184"/>
    </location>
</feature>
<evidence type="ECO:0000256" key="1">
    <source>
        <dbReference type="SAM" id="MobiDB-lite"/>
    </source>
</evidence>
<feature type="region of interest" description="Disordered" evidence="1">
    <location>
        <begin position="338"/>
        <end position="472"/>
    </location>
</feature>
<feature type="signal peptide" evidence="2">
    <location>
        <begin position="1"/>
        <end position="23"/>
    </location>
</feature>
<feature type="region of interest" description="Disordered" evidence="1">
    <location>
        <begin position="297"/>
        <end position="318"/>
    </location>
</feature>